<evidence type="ECO:0000256" key="7">
    <source>
        <dbReference type="ARBA" id="ARBA00023170"/>
    </source>
</evidence>
<dbReference type="SUPFAM" id="SSF53850">
    <property type="entry name" value="Periplasmic binding protein-like II"/>
    <property type="match status" value="1"/>
</dbReference>
<evidence type="ECO:0000256" key="1">
    <source>
        <dbReference type="ARBA" id="ARBA00004651"/>
    </source>
</evidence>
<evidence type="ECO:0000259" key="11">
    <source>
        <dbReference type="Pfam" id="PF00060"/>
    </source>
</evidence>
<proteinExistence type="inferred from homology"/>
<dbReference type="GO" id="GO:0015276">
    <property type="term" value="F:ligand-gated monoatomic ion channel activity"/>
    <property type="evidence" value="ECO:0007669"/>
    <property type="project" value="InterPro"/>
</dbReference>
<gene>
    <name evidence="12" type="ORF">DGAL_LOCUS443</name>
</gene>
<dbReference type="OrthoDB" id="5984008at2759"/>
<keyword evidence="5 9" id="KW-1133">Transmembrane helix</keyword>
<dbReference type="FunFam" id="3.40.190.10:FF:000218">
    <property type="entry name" value="Uncharacterized protein"/>
    <property type="match status" value="1"/>
</dbReference>
<evidence type="ECO:0000256" key="6">
    <source>
        <dbReference type="ARBA" id="ARBA00023136"/>
    </source>
</evidence>
<feature type="chain" id="PRO_5035237424" description="Ionotropic glutamate receptor C-terminal domain-containing protein" evidence="10">
    <location>
        <begin position="20"/>
        <end position="481"/>
    </location>
</feature>
<protein>
    <recommendedName>
        <fullName evidence="11">Ionotropic glutamate receptor C-terminal domain-containing protein</fullName>
    </recommendedName>
</protein>
<evidence type="ECO:0000256" key="9">
    <source>
        <dbReference type="SAM" id="Phobius"/>
    </source>
</evidence>
<keyword evidence="6 9" id="KW-0472">Membrane</keyword>
<evidence type="ECO:0000256" key="3">
    <source>
        <dbReference type="ARBA" id="ARBA00022475"/>
    </source>
</evidence>
<dbReference type="GO" id="GO:0005886">
    <property type="term" value="C:plasma membrane"/>
    <property type="evidence" value="ECO:0007669"/>
    <property type="project" value="UniProtKB-SubCell"/>
</dbReference>
<reference evidence="12" key="1">
    <citation type="submission" date="2021-11" db="EMBL/GenBank/DDBJ databases">
        <authorList>
            <person name="Schell T."/>
        </authorList>
    </citation>
    <scope>NUCLEOTIDE SEQUENCE</scope>
    <source>
        <strain evidence="12">M5</strain>
    </source>
</reference>
<keyword evidence="3" id="KW-1003">Cell membrane</keyword>
<evidence type="ECO:0000256" key="10">
    <source>
        <dbReference type="SAM" id="SignalP"/>
    </source>
</evidence>
<keyword evidence="8" id="KW-0325">Glycoprotein</keyword>
<feature type="transmembrane region" description="Helical" evidence="9">
    <location>
        <begin position="170"/>
        <end position="193"/>
    </location>
</feature>
<evidence type="ECO:0000256" key="4">
    <source>
        <dbReference type="ARBA" id="ARBA00022692"/>
    </source>
</evidence>
<dbReference type="GO" id="GO:0050906">
    <property type="term" value="P:detection of stimulus involved in sensory perception"/>
    <property type="evidence" value="ECO:0007669"/>
    <property type="project" value="UniProtKB-ARBA"/>
</dbReference>
<feature type="signal peptide" evidence="10">
    <location>
        <begin position="1"/>
        <end position="19"/>
    </location>
</feature>
<dbReference type="InterPro" id="IPR001320">
    <property type="entry name" value="Iontro_rcpt_C"/>
</dbReference>
<feature type="domain" description="Ionotropic glutamate receptor C-terminal" evidence="11">
    <location>
        <begin position="168"/>
        <end position="450"/>
    </location>
</feature>
<dbReference type="PANTHER" id="PTHR42643">
    <property type="entry name" value="IONOTROPIC RECEPTOR 20A-RELATED"/>
    <property type="match status" value="1"/>
</dbReference>
<evidence type="ECO:0000256" key="5">
    <source>
        <dbReference type="ARBA" id="ARBA00022989"/>
    </source>
</evidence>
<accession>A0A8J2RBE8</accession>
<keyword evidence="10" id="KW-0732">Signal</keyword>
<dbReference type="Pfam" id="PF00060">
    <property type="entry name" value="Lig_chan"/>
    <property type="match status" value="1"/>
</dbReference>
<sequence>MSSLRFLIILLVLATNYFSRITTDAASSLPTLSKRRMNLNGVHLKFGAIHMPPFDVLTLRPDGNYTHTGSGIVVYSWLAAKLNFTFSYYFVPNAMTKAKYGNISEISTILNLMDDKVIDASAMGMIATPVRKKLVDLVYVIWTESFVMVVPVPGEEPRLFAFILPFQSTVWLLILITVITMVAIMSLFSKFYLKFFAKIIAGRNKLDPIPPRKETLFRLIINYAIYIINIMTNQGGSVALGVAITRLSFRVLVGVWLLIATVLVNSYSGTVISYLTVPKMKPPINTFDDLIASEDIGLVLLADTDAKTGPLKVLGDQMRSKPDRIVSNVPKLYKKLETEHFAFPFQKTFCQNFVSNDFKKDGKCRFKLTDPINVFGLWSLPLQKDSKYSSMFNIALMELWEAGIPSFSVKNAMPRADKCFAKTKPQASSRQIPIQLDDLMGAFFILGIGLSLAMFAFIVEIITEIKEIRRRCNNKNTIPKK</sequence>
<keyword evidence="4 9" id="KW-0812">Transmembrane</keyword>
<dbReference type="FunFam" id="1.10.287.70:FF:000211">
    <property type="entry name" value="Uncharacterized protein"/>
    <property type="match status" value="1"/>
</dbReference>
<dbReference type="EMBL" id="CAKKLH010000002">
    <property type="protein sequence ID" value="CAH0098391.1"/>
    <property type="molecule type" value="Genomic_DNA"/>
</dbReference>
<comment type="caution">
    <text evidence="12">The sequence shown here is derived from an EMBL/GenBank/DDBJ whole genome shotgun (WGS) entry which is preliminary data.</text>
</comment>
<dbReference type="InterPro" id="IPR052192">
    <property type="entry name" value="Insect_Ionotropic_Sensory_Rcpt"/>
</dbReference>
<dbReference type="AlphaFoldDB" id="A0A8J2RBE8"/>
<organism evidence="12 13">
    <name type="scientific">Daphnia galeata</name>
    <dbReference type="NCBI Taxonomy" id="27404"/>
    <lineage>
        <taxon>Eukaryota</taxon>
        <taxon>Metazoa</taxon>
        <taxon>Ecdysozoa</taxon>
        <taxon>Arthropoda</taxon>
        <taxon>Crustacea</taxon>
        <taxon>Branchiopoda</taxon>
        <taxon>Diplostraca</taxon>
        <taxon>Cladocera</taxon>
        <taxon>Anomopoda</taxon>
        <taxon>Daphniidae</taxon>
        <taxon>Daphnia</taxon>
    </lineage>
</organism>
<evidence type="ECO:0000313" key="13">
    <source>
        <dbReference type="Proteomes" id="UP000789390"/>
    </source>
</evidence>
<comment type="similarity">
    <text evidence="2">Belongs to the glutamate-gated ion channel (TC 1.A.10.1) family.</text>
</comment>
<evidence type="ECO:0000313" key="12">
    <source>
        <dbReference type="EMBL" id="CAH0098391.1"/>
    </source>
</evidence>
<evidence type="ECO:0000256" key="8">
    <source>
        <dbReference type="ARBA" id="ARBA00023180"/>
    </source>
</evidence>
<dbReference type="PANTHER" id="PTHR42643:SF24">
    <property type="entry name" value="IONOTROPIC RECEPTOR 60A"/>
    <property type="match status" value="1"/>
</dbReference>
<evidence type="ECO:0000256" key="2">
    <source>
        <dbReference type="ARBA" id="ARBA00008685"/>
    </source>
</evidence>
<dbReference type="Gene3D" id="3.40.190.10">
    <property type="entry name" value="Periplasmic binding protein-like II"/>
    <property type="match status" value="1"/>
</dbReference>
<dbReference type="Proteomes" id="UP000789390">
    <property type="component" value="Unassembled WGS sequence"/>
</dbReference>
<comment type="subcellular location">
    <subcellularLocation>
        <location evidence="1">Cell membrane</location>
        <topology evidence="1">Multi-pass membrane protein</topology>
    </subcellularLocation>
</comment>
<dbReference type="Gene3D" id="1.10.287.70">
    <property type="match status" value="1"/>
</dbReference>
<keyword evidence="13" id="KW-1185">Reference proteome</keyword>
<feature type="transmembrane region" description="Helical" evidence="9">
    <location>
        <begin position="439"/>
        <end position="462"/>
    </location>
</feature>
<name>A0A8J2RBE8_9CRUS</name>
<feature type="transmembrane region" description="Helical" evidence="9">
    <location>
        <begin position="251"/>
        <end position="277"/>
    </location>
</feature>
<keyword evidence="7" id="KW-0675">Receptor</keyword>